<name>A0A0C2MHV0_THEKT</name>
<organism evidence="2 3">
    <name type="scientific">Thelohanellus kitauei</name>
    <name type="common">Myxosporean</name>
    <dbReference type="NCBI Taxonomy" id="669202"/>
    <lineage>
        <taxon>Eukaryota</taxon>
        <taxon>Metazoa</taxon>
        <taxon>Cnidaria</taxon>
        <taxon>Myxozoa</taxon>
        <taxon>Myxosporea</taxon>
        <taxon>Bivalvulida</taxon>
        <taxon>Platysporina</taxon>
        <taxon>Myxobolidae</taxon>
        <taxon>Thelohanellus</taxon>
    </lineage>
</organism>
<proteinExistence type="predicted"/>
<dbReference type="AlphaFoldDB" id="A0A0C2MHV0"/>
<evidence type="ECO:0000256" key="1">
    <source>
        <dbReference type="SAM" id="MobiDB-lite"/>
    </source>
</evidence>
<reference evidence="2 3" key="1">
    <citation type="journal article" date="2014" name="Genome Biol. Evol.">
        <title>The genome of the myxosporean Thelohanellus kitauei shows adaptations to nutrient acquisition within its fish host.</title>
        <authorList>
            <person name="Yang Y."/>
            <person name="Xiong J."/>
            <person name="Zhou Z."/>
            <person name="Huo F."/>
            <person name="Miao W."/>
            <person name="Ran C."/>
            <person name="Liu Y."/>
            <person name="Zhang J."/>
            <person name="Feng J."/>
            <person name="Wang M."/>
            <person name="Wang M."/>
            <person name="Wang L."/>
            <person name="Yao B."/>
        </authorList>
    </citation>
    <scope>NUCLEOTIDE SEQUENCE [LARGE SCALE GENOMIC DNA]</scope>
    <source>
        <strain evidence="2">Wuqing</strain>
    </source>
</reference>
<evidence type="ECO:0000313" key="3">
    <source>
        <dbReference type="Proteomes" id="UP000031668"/>
    </source>
</evidence>
<protein>
    <submittedName>
        <fullName evidence="2">Uncharacterized protein</fullName>
    </submittedName>
</protein>
<keyword evidence="3" id="KW-1185">Reference proteome</keyword>
<dbReference type="EMBL" id="JWZT01003490">
    <property type="protein sequence ID" value="KII66671.1"/>
    <property type="molecule type" value="Genomic_DNA"/>
</dbReference>
<dbReference type="OrthoDB" id="25620at2759"/>
<dbReference type="Proteomes" id="UP000031668">
    <property type="component" value="Unassembled WGS sequence"/>
</dbReference>
<evidence type="ECO:0000313" key="2">
    <source>
        <dbReference type="EMBL" id="KII66671.1"/>
    </source>
</evidence>
<feature type="compositionally biased region" description="Basic and acidic residues" evidence="1">
    <location>
        <begin position="13"/>
        <end position="32"/>
    </location>
</feature>
<feature type="region of interest" description="Disordered" evidence="1">
    <location>
        <begin position="1"/>
        <end position="32"/>
    </location>
</feature>
<accession>A0A0C2MHV0</accession>
<sequence length="213" mass="25038">MSESIQDGEELDPSVHDSQERDMDKEQNEKCEPLGFKHKRRLDMIYNYKPGKTASIYLEAKVRTVLTDIPVLRSAWNQKYQRHGKSSLINKIAWFIEKKPWNENIVAFRQIDLAEYRKTSLTTERTRIFVKSGIALIDNRGFTQINLQVINEIQRQCEGKVPPDSKVNNNWEPIIKSAFLRRILCKDCSRFEWATNCPVIVYRYVLILTTTKR</sequence>
<feature type="compositionally biased region" description="Acidic residues" evidence="1">
    <location>
        <begin position="1"/>
        <end position="12"/>
    </location>
</feature>
<gene>
    <name evidence="2" type="ORF">RF11_12699</name>
</gene>
<comment type="caution">
    <text evidence="2">The sequence shown here is derived from an EMBL/GenBank/DDBJ whole genome shotgun (WGS) entry which is preliminary data.</text>
</comment>